<proteinExistence type="predicted"/>
<accession>A0ABM7VYG7</accession>
<keyword evidence="2" id="KW-1185">Reference proteome</keyword>
<sequence length="91" mass="10726">MNKRVKVLFAAGRRKYMLFDSARDGGKWCSQLVKCEQDRMIIHRFVSRYSAKISEKIFLLTSKRLPGGFWRQARHMGWKQLSTIPVDNLVH</sequence>
<gene>
    <name evidence="1" type="ORF">PDTA9734_38010</name>
</gene>
<protein>
    <submittedName>
        <fullName evidence="1">Uncharacterized protein</fullName>
    </submittedName>
</protein>
<name>A0ABM7VYG7_9ENTR</name>
<dbReference type="Proteomes" id="UP001320460">
    <property type="component" value="Chromosome"/>
</dbReference>
<evidence type="ECO:0000313" key="2">
    <source>
        <dbReference type="Proteomes" id="UP001320460"/>
    </source>
</evidence>
<evidence type="ECO:0000313" key="1">
    <source>
        <dbReference type="EMBL" id="BDD52314.1"/>
    </source>
</evidence>
<reference evidence="1 2" key="1">
    <citation type="submission" date="2021-12" db="EMBL/GenBank/DDBJ databases">
        <title>Complete genome sequence of Phytobacter diazotrophicus TA9734.</title>
        <authorList>
            <person name="Kubota H."/>
            <person name="Nakayama Y."/>
            <person name="Ariyoshi T."/>
        </authorList>
    </citation>
    <scope>NUCLEOTIDE SEQUENCE [LARGE SCALE GENOMIC DNA]</scope>
    <source>
        <strain evidence="1 2">TA9734</strain>
    </source>
</reference>
<dbReference type="EMBL" id="AP025334">
    <property type="protein sequence ID" value="BDD52314.1"/>
    <property type="molecule type" value="Genomic_DNA"/>
</dbReference>
<organism evidence="1 2">
    <name type="scientific">Phytobacter diazotrophicus</name>
    <dbReference type="NCBI Taxonomy" id="395631"/>
    <lineage>
        <taxon>Bacteria</taxon>
        <taxon>Pseudomonadati</taxon>
        <taxon>Pseudomonadota</taxon>
        <taxon>Gammaproteobacteria</taxon>
        <taxon>Enterobacterales</taxon>
        <taxon>Enterobacteriaceae</taxon>
        <taxon>Phytobacter</taxon>
    </lineage>
</organism>